<dbReference type="EMBL" id="LT907782">
    <property type="protein sequence ID" value="SNX59243.1"/>
    <property type="molecule type" value="Genomic_DNA"/>
</dbReference>
<proteinExistence type="predicted"/>
<dbReference type="Proteomes" id="UP000242498">
    <property type="component" value="Chromosome I"/>
</dbReference>
<accession>A0A285BWM9</accession>
<name>A0A285BWM9_9PROT</name>
<evidence type="ECO:0000313" key="2">
    <source>
        <dbReference type="Proteomes" id="UP000242498"/>
    </source>
</evidence>
<sequence length="79" mass="9139">MPYLIEADKSTDSGLIEINNICRAFIVYPQVREIIFSVPAKFLECNVKFTEIPFSFASRHFMELHNDSCPMTVAISKWH</sequence>
<reference evidence="1 2" key="1">
    <citation type="submission" date="2017-08" db="EMBL/GenBank/DDBJ databases">
        <authorList>
            <person name="de Groot N.N."/>
        </authorList>
    </citation>
    <scope>NUCLEOTIDE SEQUENCE [LARGE SCALE GENOMIC DNA]</scope>
    <source>
        <strain evidence="1 2">Nm15</strain>
    </source>
</reference>
<organism evidence="1 2">
    <name type="scientific">Nitrosomonas ureae</name>
    <dbReference type="NCBI Taxonomy" id="44577"/>
    <lineage>
        <taxon>Bacteria</taxon>
        <taxon>Pseudomonadati</taxon>
        <taxon>Pseudomonadota</taxon>
        <taxon>Betaproteobacteria</taxon>
        <taxon>Nitrosomonadales</taxon>
        <taxon>Nitrosomonadaceae</taxon>
        <taxon>Nitrosomonas</taxon>
    </lineage>
</organism>
<gene>
    <name evidence="1" type="ORF">SAMN06296273_0683</name>
</gene>
<protein>
    <submittedName>
        <fullName evidence="1">Uncharacterized protein</fullName>
    </submittedName>
</protein>
<dbReference type="AlphaFoldDB" id="A0A285BWM9"/>
<evidence type="ECO:0000313" key="1">
    <source>
        <dbReference type="EMBL" id="SNX59243.1"/>
    </source>
</evidence>